<reference evidence="3" key="1">
    <citation type="submission" date="2025-08" db="UniProtKB">
        <authorList>
            <consortium name="RefSeq"/>
        </authorList>
    </citation>
    <scope>IDENTIFICATION</scope>
</reference>
<dbReference type="Proteomes" id="UP000079169">
    <property type="component" value="Unplaced"/>
</dbReference>
<feature type="region of interest" description="Disordered" evidence="1">
    <location>
        <begin position="126"/>
        <end position="157"/>
    </location>
</feature>
<feature type="region of interest" description="Disordered" evidence="1">
    <location>
        <begin position="38"/>
        <end position="61"/>
    </location>
</feature>
<dbReference type="GeneID" id="103518876"/>
<accession>A0A3Q0JD45</accession>
<feature type="compositionally biased region" description="Polar residues" evidence="1">
    <location>
        <begin position="131"/>
        <end position="141"/>
    </location>
</feature>
<dbReference type="Gene3D" id="3.30.450.40">
    <property type="match status" value="2"/>
</dbReference>
<gene>
    <name evidence="3" type="primary">LOC103518876</name>
</gene>
<sequence>MAYLINEKTNSIDETKNRNKELINNNNIINDKEEIIKVEGSKKEKKEEEDEESKSERTANKCDDYYHKQYTRTNNNVQSSKCDIKQYDENVNKESRHDEAVRLDKCDKLDEVFNKETNFRKDEKNEYCEQFSESTSGTNNRTSKDTGDPVSNQSHSYSNQISKDHVSIGEQNKNGQHQSCNMTTDSKTLSSQNSCSFTVGSRSNNSTNSSSLSQTHKSLSTSNSYSLSPKITRIDKTTSFSQSEKSSRSNSERSFKYETSPAREIRRHSRESSVASSGSRNSLNCDRKVSYASKHDRDISVNDLSEELVEKWIVNNASSKFIDKLVTLSQNERSKREIREDKQNLTCDYKSKGSGQRYEDGFSSLDSVSHHESSSNVSNSIESVSSYNDPISSCMDLTIRNSASTCNKRTSVTSDLFNLWISNSPIKRCKSPNSRPRASGEWKQQLNLLDEGDLFMELIKDISNELDIDVLCHKILVNVGLLTRADRGSLFLAKGSADNHNSDSDSLFMELIKDISNELDIDVLCHKILVNVGLLTRADRGSLFLAKGSADNRYLVAKLFDVTVDTGEISTSPWFSPF</sequence>
<feature type="compositionally biased region" description="Low complexity" evidence="1">
    <location>
        <begin position="201"/>
        <end position="228"/>
    </location>
</feature>
<feature type="compositionally biased region" description="Low complexity" evidence="1">
    <location>
        <begin position="272"/>
        <end position="282"/>
    </location>
</feature>
<proteinExistence type="predicted"/>
<protein>
    <submittedName>
        <fullName evidence="3">Uncharacterized protein</fullName>
    </submittedName>
</protein>
<feature type="compositionally biased region" description="Basic and acidic residues" evidence="1">
    <location>
        <begin position="245"/>
        <end position="264"/>
    </location>
</feature>
<dbReference type="RefSeq" id="XP_026686354.1">
    <property type="nucleotide sequence ID" value="XM_026830553.1"/>
</dbReference>
<evidence type="ECO:0000313" key="3">
    <source>
        <dbReference type="RefSeq" id="XP_026686354.1"/>
    </source>
</evidence>
<dbReference type="KEGG" id="dci:103518876"/>
<evidence type="ECO:0000313" key="2">
    <source>
        <dbReference type="Proteomes" id="UP000079169"/>
    </source>
</evidence>
<organism evidence="2 3">
    <name type="scientific">Diaphorina citri</name>
    <name type="common">Asian citrus psyllid</name>
    <dbReference type="NCBI Taxonomy" id="121845"/>
    <lineage>
        <taxon>Eukaryota</taxon>
        <taxon>Metazoa</taxon>
        <taxon>Ecdysozoa</taxon>
        <taxon>Arthropoda</taxon>
        <taxon>Hexapoda</taxon>
        <taxon>Insecta</taxon>
        <taxon>Pterygota</taxon>
        <taxon>Neoptera</taxon>
        <taxon>Paraneoptera</taxon>
        <taxon>Hemiptera</taxon>
        <taxon>Sternorrhyncha</taxon>
        <taxon>Psylloidea</taxon>
        <taxon>Psyllidae</taxon>
        <taxon>Diaphorininae</taxon>
        <taxon>Diaphorina</taxon>
    </lineage>
</organism>
<dbReference type="AlphaFoldDB" id="A0A3Q0JD45"/>
<feature type="compositionally biased region" description="Polar residues" evidence="1">
    <location>
        <begin position="191"/>
        <end position="200"/>
    </location>
</feature>
<dbReference type="PaxDb" id="121845-A0A3Q0JD45"/>
<keyword evidence="2" id="KW-1185">Reference proteome</keyword>
<feature type="region of interest" description="Disordered" evidence="1">
    <location>
        <begin position="191"/>
        <end position="284"/>
    </location>
</feature>
<dbReference type="STRING" id="121845.A0A3Q0JD45"/>
<name>A0A3Q0JD45_DIACI</name>
<evidence type="ECO:0000256" key="1">
    <source>
        <dbReference type="SAM" id="MobiDB-lite"/>
    </source>
</evidence>
<dbReference type="InterPro" id="IPR029016">
    <property type="entry name" value="GAF-like_dom_sf"/>
</dbReference>